<reference evidence="1" key="3">
    <citation type="journal article" date="2017" name="Nature">
        <title>Genome sequence of the progenitor of the wheat D genome Aegilops tauschii.</title>
        <authorList>
            <person name="Luo M.C."/>
            <person name="Gu Y.Q."/>
            <person name="Puiu D."/>
            <person name="Wang H."/>
            <person name="Twardziok S.O."/>
            <person name="Deal K.R."/>
            <person name="Huo N."/>
            <person name="Zhu T."/>
            <person name="Wang L."/>
            <person name="Wang Y."/>
            <person name="McGuire P.E."/>
            <person name="Liu S."/>
            <person name="Long H."/>
            <person name="Ramasamy R.K."/>
            <person name="Rodriguez J.C."/>
            <person name="Van S.L."/>
            <person name="Yuan L."/>
            <person name="Wang Z."/>
            <person name="Xia Z."/>
            <person name="Xiao L."/>
            <person name="Anderson O.D."/>
            <person name="Ouyang S."/>
            <person name="Liang Y."/>
            <person name="Zimin A.V."/>
            <person name="Pertea G."/>
            <person name="Qi P."/>
            <person name="Bennetzen J.L."/>
            <person name="Dai X."/>
            <person name="Dawson M.W."/>
            <person name="Muller H.G."/>
            <person name="Kugler K."/>
            <person name="Rivarola-Duarte L."/>
            <person name="Spannagl M."/>
            <person name="Mayer K.F.X."/>
            <person name="Lu F.H."/>
            <person name="Bevan M.W."/>
            <person name="Leroy P."/>
            <person name="Li P."/>
            <person name="You F.M."/>
            <person name="Sun Q."/>
            <person name="Liu Z."/>
            <person name="Lyons E."/>
            <person name="Wicker T."/>
            <person name="Salzberg S.L."/>
            <person name="Devos K.M."/>
            <person name="Dvorak J."/>
        </authorList>
    </citation>
    <scope>NUCLEOTIDE SEQUENCE [LARGE SCALE GENOMIC DNA]</scope>
    <source>
        <strain evidence="1">cv. AL8/78</strain>
    </source>
</reference>
<keyword evidence="2" id="KW-1185">Reference proteome</keyword>
<organism evidence="1 2">
    <name type="scientific">Aegilops tauschii subsp. strangulata</name>
    <name type="common">Goatgrass</name>
    <dbReference type="NCBI Taxonomy" id="200361"/>
    <lineage>
        <taxon>Eukaryota</taxon>
        <taxon>Viridiplantae</taxon>
        <taxon>Streptophyta</taxon>
        <taxon>Embryophyta</taxon>
        <taxon>Tracheophyta</taxon>
        <taxon>Spermatophyta</taxon>
        <taxon>Magnoliopsida</taxon>
        <taxon>Liliopsida</taxon>
        <taxon>Poales</taxon>
        <taxon>Poaceae</taxon>
        <taxon>BOP clade</taxon>
        <taxon>Pooideae</taxon>
        <taxon>Triticodae</taxon>
        <taxon>Triticeae</taxon>
        <taxon>Triticinae</taxon>
        <taxon>Aegilops</taxon>
    </lineage>
</organism>
<evidence type="ECO:0000313" key="2">
    <source>
        <dbReference type="Proteomes" id="UP000015105"/>
    </source>
</evidence>
<dbReference type="AlphaFoldDB" id="A0A453GKQ8"/>
<sequence>FFILPTSIRSLKPGITADLKSQEYCNVNSAVVTYAAKIRSSRSVVIYACYKITRNLIKISNRQPNSNTELLMHVPFSLYLDELCFLPFRNI</sequence>
<protein>
    <submittedName>
        <fullName evidence="1">Uncharacterized protein</fullName>
    </submittedName>
</protein>
<reference evidence="1" key="4">
    <citation type="submission" date="2019-03" db="UniProtKB">
        <authorList>
            <consortium name="EnsemblPlants"/>
        </authorList>
    </citation>
    <scope>IDENTIFICATION</scope>
</reference>
<proteinExistence type="predicted"/>
<accession>A0A453GKQ8</accession>
<evidence type="ECO:0000313" key="1">
    <source>
        <dbReference type="EnsemblPlants" id="AET3Gv21090400.2"/>
    </source>
</evidence>
<reference evidence="2" key="2">
    <citation type="journal article" date="2017" name="Nat. Plants">
        <title>The Aegilops tauschii genome reveals multiple impacts of transposons.</title>
        <authorList>
            <person name="Zhao G."/>
            <person name="Zou C."/>
            <person name="Li K."/>
            <person name="Wang K."/>
            <person name="Li T."/>
            <person name="Gao L."/>
            <person name="Zhang X."/>
            <person name="Wang H."/>
            <person name="Yang Z."/>
            <person name="Liu X."/>
            <person name="Jiang W."/>
            <person name="Mao L."/>
            <person name="Kong X."/>
            <person name="Jiao Y."/>
            <person name="Jia J."/>
        </authorList>
    </citation>
    <scope>NUCLEOTIDE SEQUENCE [LARGE SCALE GENOMIC DNA]</scope>
    <source>
        <strain evidence="2">cv. AL8/78</strain>
    </source>
</reference>
<reference evidence="1" key="5">
    <citation type="journal article" date="2021" name="G3 (Bethesda)">
        <title>Aegilops tauschii genome assembly Aet v5.0 features greater sequence contiguity and improved annotation.</title>
        <authorList>
            <person name="Wang L."/>
            <person name="Zhu T."/>
            <person name="Rodriguez J.C."/>
            <person name="Deal K.R."/>
            <person name="Dubcovsky J."/>
            <person name="McGuire P.E."/>
            <person name="Lux T."/>
            <person name="Spannagl M."/>
            <person name="Mayer K.F.X."/>
            <person name="Baldrich P."/>
            <person name="Meyers B.C."/>
            <person name="Huo N."/>
            <person name="Gu Y.Q."/>
            <person name="Zhou H."/>
            <person name="Devos K.M."/>
            <person name="Bennetzen J.L."/>
            <person name="Unver T."/>
            <person name="Budak H."/>
            <person name="Gulick P.J."/>
            <person name="Galiba G."/>
            <person name="Kalapos B."/>
            <person name="Nelson D.R."/>
            <person name="Li P."/>
            <person name="You F.M."/>
            <person name="Luo M.C."/>
            <person name="Dvorak J."/>
        </authorList>
    </citation>
    <scope>NUCLEOTIDE SEQUENCE [LARGE SCALE GENOMIC DNA]</scope>
    <source>
        <strain evidence="1">cv. AL8/78</strain>
    </source>
</reference>
<dbReference type="Gramene" id="AET3Gv21090400.2">
    <property type="protein sequence ID" value="AET3Gv21090400.2"/>
    <property type="gene ID" value="AET3Gv21090400"/>
</dbReference>
<dbReference type="EnsemblPlants" id="AET3Gv21090400.2">
    <property type="protein sequence ID" value="AET3Gv21090400.2"/>
    <property type="gene ID" value="AET3Gv21090400"/>
</dbReference>
<name>A0A453GKQ8_AEGTS</name>
<dbReference type="Proteomes" id="UP000015105">
    <property type="component" value="Chromosome 3D"/>
</dbReference>
<reference evidence="2" key="1">
    <citation type="journal article" date="2014" name="Science">
        <title>Ancient hybridizations among the ancestral genomes of bread wheat.</title>
        <authorList>
            <consortium name="International Wheat Genome Sequencing Consortium,"/>
            <person name="Marcussen T."/>
            <person name="Sandve S.R."/>
            <person name="Heier L."/>
            <person name="Spannagl M."/>
            <person name="Pfeifer M."/>
            <person name="Jakobsen K.S."/>
            <person name="Wulff B.B."/>
            <person name="Steuernagel B."/>
            <person name="Mayer K.F."/>
            <person name="Olsen O.A."/>
        </authorList>
    </citation>
    <scope>NUCLEOTIDE SEQUENCE [LARGE SCALE GENOMIC DNA]</scope>
    <source>
        <strain evidence="2">cv. AL8/78</strain>
    </source>
</reference>